<feature type="compositionally biased region" description="Low complexity" evidence="1">
    <location>
        <begin position="38"/>
        <end position="48"/>
    </location>
</feature>
<reference evidence="3" key="1">
    <citation type="submission" date="2020-12" db="UniProtKB">
        <authorList>
            <consortium name="WormBaseParasite"/>
        </authorList>
    </citation>
    <scope>IDENTIFICATION</scope>
    <source>
        <strain evidence="3">MHco3</strain>
    </source>
</reference>
<feature type="compositionally biased region" description="Acidic residues" evidence="1">
    <location>
        <begin position="82"/>
        <end position="94"/>
    </location>
</feature>
<feature type="compositionally biased region" description="Basic and acidic residues" evidence="1">
    <location>
        <begin position="59"/>
        <end position="73"/>
    </location>
</feature>
<dbReference type="AlphaFoldDB" id="A0A7I4XY04"/>
<dbReference type="WBParaSite" id="HCON_00018460-00001">
    <property type="protein sequence ID" value="HCON_00018460-00001"/>
    <property type="gene ID" value="HCON_00018460"/>
</dbReference>
<keyword evidence="2" id="KW-1185">Reference proteome</keyword>
<evidence type="ECO:0000313" key="3">
    <source>
        <dbReference type="WBParaSite" id="HCON_00018460-00001"/>
    </source>
</evidence>
<feature type="region of interest" description="Disordered" evidence="1">
    <location>
        <begin position="14"/>
        <end position="94"/>
    </location>
</feature>
<evidence type="ECO:0000256" key="1">
    <source>
        <dbReference type="SAM" id="MobiDB-lite"/>
    </source>
</evidence>
<accession>A0A7I4XY04</accession>
<protein>
    <submittedName>
        <fullName evidence="3">GAGE domain-containing protein</fullName>
    </submittedName>
</protein>
<dbReference type="Proteomes" id="UP000025227">
    <property type="component" value="Unplaced"/>
</dbReference>
<proteinExistence type="predicted"/>
<name>A0A7I4XY04_HAECO</name>
<organism evidence="2 3">
    <name type="scientific">Haemonchus contortus</name>
    <name type="common">Barber pole worm</name>
    <dbReference type="NCBI Taxonomy" id="6289"/>
    <lineage>
        <taxon>Eukaryota</taxon>
        <taxon>Metazoa</taxon>
        <taxon>Ecdysozoa</taxon>
        <taxon>Nematoda</taxon>
        <taxon>Chromadorea</taxon>
        <taxon>Rhabditida</taxon>
        <taxon>Rhabditina</taxon>
        <taxon>Rhabditomorpha</taxon>
        <taxon>Strongyloidea</taxon>
        <taxon>Trichostrongylidae</taxon>
        <taxon>Haemonchus</taxon>
    </lineage>
</organism>
<evidence type="ECO:0000313" key="2">
    <source>
        <dbReference type="Proteomes" id="UP000025227"/>
    </source>
</evidence>
<dbReference type="OrthoDB" id="10548199at2759"/>
<sequence length="94" mass="10408">MAMAIWEAGQCCPQASPPGIGPCRDRSRGALPSPPAPAMVSVVWAQQDRQARQRRQPQRRKDLQKMEGEEHSRNCLVYEAAPVEDEDPEVAADP</sequence>